<keyword evidence="4" id="KW-0472">Membrane</keyword>
<dbReference type="SUPFAM" id="SSF53067">
    <property type="entry name" value="Actin-like ATPase domain"/>
    <property type="match status" value="2"/>
</dbReference>
<dbReference type="PANTHER" id="PTHR42749">
    <property type="entry name" value="CELL SHAPE-DETERMINING PROTEIN MREB"/>
    <property type="match status" value="1"/>
</dbReference>
<dbReference type="Proteomes" id="UP000637628">
    <property type="component" value="Unassembled WGS sequence"/>
</dbReference>
<organism evidence="5 6">
    <name type="scientific">Paractinoplanes durhamensis</name>
    <dbReference type="NCBI Taxonomy" id="113563"/>
    <lineage>
        <taxon>Bacteria</taxon>
        <taxon>Bacillati</taxon>
        <taxon>Actinomycetota</taxon>
        <taxon>Actinomycetes</taxon>
        <taxon>Micromonosporales</taxon>
        <taxon>Micromonosporaceae</taxon>
        <taxon>Paractinoplanes</taxon>
    </lineage>
</organism>
<proteinExistence type="predicted"/>
<evidence type="ECO:0000256" key="4">
    <source>
        <dbReference type="SAM" id="Phobius"/>
    </source>
</evidence>
<evidence type="ECO:0000256" key="3">
    <source>
        <dbReference type="ARBA" id="ARBA00023186"/>
    </source>
</evidence>
<dbReference type="InterPro" id="IPR013126">
    <property type="entry name" value="Hsp_70_fam"/>
</dbReference>
<feature type="transmembrane region" description="Helical" evidence="4">
    <location>
        <begin position="447"/>
        <end position="470"/>
    </location>
</feature>
<keyword evidence="4" id="KW-1133">Transmembrane helix</keyword>
<keyword evidence="4" id="KW-0812">Transmembrane</keyword>
<keyword evidence="2" id="KW-0067">ATP-binding</keyword>
<dbReference type="InterPro" id="IPR043129">
    <property type="entry name" value="ATPase_NBD"/>
</dbReference>
<reference evidence="5 6" key="1">
    <citation type="submission" date="2021-01" db="EMBL/GenBank/DDBJ databases">
        <title>Whole genome shotgun sequence of Actinoplanes durhamensis NBRC 14914.</title>
        <authorList>
            <person name="Komaki H."/>
            <person name="Tamura T."/>
        </authorList>
    </citation>
    <scope>NUCLEOTIDE SEQUENCE [LARGE SCALE GENOMIC DNA]</scope>
    <source>
        <strain evidence="5 6">NBRC 14914</strain>
    </source>
</reference>
<dbReference type="Gene3D" id="3.90.640.10">
    <property type="entry name" value="Actin, Chain A, domain 4"/>
    <property type="match status" value="1"/>
</dbReference>
<feature type="transmembrane region" description="Helical" evidence="4">
    <location>
        <begin position="482"/>
        <end position="504"/>
    </location>
</feature>
<feature type="transmembrane region" description="Helical" evidence="4">
    <location>
        <begin position="516"/>
        <end position="534"/>
    </location>
</feature>
<evidence type="ECO:0000256" key="2">
    <source>
        <dbReference type="ARBA" id="ARBA00022840"/>
    </source>
</evidence>
<comment type="caution">
    <text evidence="5">The sequence shown here is derived from an EMBL/GenBank/DDBJ whole genome shotgun (WGS) entry which is preliminary data.</text>
</comment>
<feature type="transmembrane region" description="Helical" evidence="4">
    <location>
        <begin position="333"/>
        <end position="357"/>
    </location>
</feature>
<gene>
    <name evidence="5" type="ORF">Adu01nite_47810</name>
</gene>
<dbReference type="Pfam" id="PF00012">
    <property type="entry name" value="HSP70"/>
    <property type="match status" value="1"/>
</dbReference>
<keyword evidence="1" id="KW-0547">Nucleotide-binding</keyword>
<feature type="transmembrane region" description="Helical" evidence="4">
    <location>
        <begin position="541"/>
        <end position="558"/>
    </location>
</feature>
<evidence type="ECO:0000256" key="1">
    <source>
        <dbReference type="ARBA" id="ARBA00022741"/>
    </source>
</evidence>
<keyword evidence="3" id="KW-0143">Chaperone</keyword>
<feature type="transmembrane region" description="Helical" evidence="4">
    <location>
        <begin position="564"/>
        <end position="585"/>
    </location>
</feature>
<evidence type="ECO:0008006" key="7">
    <source>
        <dbReference type="Google" id="ProtNLM"/>
    </source>
</evidence>
<keyword evidence="6" id="KW-1185">Reference proteome</keyword>
<evidence type="ECO:0000313" key="6">
    <source>
        <dbReference type="Proteomes" id="UP000637628"/>
    </source>
</evidence>
<dbReference type="PANTHER" id="PTHR42749:SF1">
    <property type="entry name" value="CELL SHAPE-DETERMINING PROTEIN MREB"/>
    <property type="match status" value="1"/>
</dbReference>
<feature type="transmembrane region" description="Helical" evidence="4">
    <location>
        <begin position="377"/>
        <end position="399"/>
    </location>
</feature>
<accession>A0ABQ3Z0S4</accession>
<dbReference type="EMBL" id="BOML01000038">
    <property type="protein sequence ID" value="GIE03431.1"/>
    <property type="molecule type" value="Genomic_DNA"/>
</dbReference>
<dbReference type="Gene3D" id="3.30.420.40">
    <property type="match status" value="2"/>
</dbReference>
<name>A0ABQ3Z0S4_9ACTN</name>
<sequence>MAVLTLDGCDRMSTAVHVGDAGMVAGAAAWQRATTEPDGFVLSPLRAGTGKVTVGGSEVEVVDLVAVTLRHVAAVAQQVAGLPVDEVCLVVPAGWGPRRRTWLRHAARTAGLPVSRLIAAPIAALDRLDPDSGAKGLQAGPVMLVVDVGAGCETTLVQRGPAGGEVLATLADPDAGGDRLDAVLLETWTGTSLDDLPADSRWPTLANVRAARLALSEQPAVSMPMPDGPPLVVNYAAVADASRPVLEHAGELAAQVLEAADLTLDQVGGVFLIGGTAAVPAAADMIGVKLGATPQLMATPHLSAVLGAAGADPTRTAATGDNTQWELPPLRRLFTLALPGLVSLALYAHFVLAATFNNGTPTRPGPGYYVQASWGELTLAALLAAICFLQAASLIATLLDRHTPDRPGQPRGRITAGIGLAIAAGLATDALYAVTAALFFNHPMTDLLGWAILPVLPVAATAAVVAVLAWRRRSPPAGGWDGLLTFPASSIITAAVGILAVSLWWHGGLPWWLNDWTTSLGLAGGLLIAVAVACTLTRHPAARLALTLGLGFFTTIISRAGPDILAVIYATAVTCWWAWHAWTLIRTPPPRH</sequence>
<evidence type="ECO:0000313" key="5">
    <source>
        <dbReference type="EMBL" id="GIE03431.1"/>
    </source>
</evidence>
<protein>
    <recommendedName>
        <fullName evidence="7">Hsp70 protein</fullName>
    </recommendedName>
</protein>
<feature type="transmembrane region" description="Helical" evidence="4">
    <location>
        <begin position="420"/>
        <end position="441"/>
    </location>
</feature>